<evidence type="ECO:0000313" key="6">
    <source>
        <dbReference type="Proteomes" id="UP000015105"/>
    </source>
</evidence>
<keyword evidence="2" id="KW-0597">Phosphoprotein</keyword>
<reference evidence="5" key="4">
    <citation type="submission" date="2019-03" db="UniProtKB">
        <authorList>
            <consortium name="EnsemblPlants"/>
        </authorList>
    </citation>
    <scope>IDENTIFICATION</scope>
</reference>
<dbReference type="PANTHER" id="PTHR43874">
    <property type="entry name" value="TWO-COMPONENT RESPONSE REGULATOR"/>
    <property type="match status" value="1"/>
</dbReference>
<dbReference type="SMART" id="SM00448">
    <property type="entry name" value="REC"/>
    <property type="match status" value="1"/>
</dbReference>
<dbReference type="InterPro" id="IPR011006">
    <property type="entry name" value="CheY-like_superfamily"/>
</dbReference>
<dbReference type="CDD" id="cd17584">
    <property type="entry name" value="REC_typeB_ARR-like"/>
    <property type="match status" value="1"/>
</dbReference>
<reference evidence="6" key="1">
    <citation type="journal article" date="2014" name="Science">
        <title>Ancient hybridizations among the ancestral genomes of bread wheat.</title>
        <authorList>
            <consortium name="International Wheat Genome Sequencing Consortium,"/>
            <person name="Marcussen T."/>
            <person name="Sandve S.R."/>
            <person name="Heier L."/>
            <person name="Spannagl M."/>
            <person name="Pfeifer M."/>
            <person name="Jakobsen K.S."/>
            <person name="Wulff B.B."/>
            <person name="Steuernagel B."/>
            <person name="Mayer K.F."/>
            <person name="Olsen O.A."/>
        </authorList>
    </citation>
    <scope>NUCLEOTIDE SEQUENCE [LARGE SCALE GENOMIC DNA]</scope>
    <source>
        <strain evidence="6">cv. AL8/78</strain>
    </source>
</reference>
<accession>A0A453T5I7</accession>
<keyword evidence="1" id="KW-0902">Two-component regulatory system</keyword>
<keyword evidence="6" id="KW-1185">Reference proteome</keyword>
<feature type="modified residue" description="4-aspartylphosphate" evidence="2">
    <location>
        <position position="100"/>
    </location>
</feature>
<dbReference type="PANTHER" id="PTHR43874:SF183">
    <property type="entry name" value="TWO-COMPONENT RESPONSE REGULATOR"/>
    <property type="match status" value="1"/>
</dbReference>
<dbReference type="GO" id="GO:0009736">
    <property type="term" value="P:cytokinin-activated signaling pathway"/>
    <property type="evidence" value="ECO:0007669"/>
    <property type="project" value="InterPro"/>
</dbReference>
<dbReference type="SUPFAM" id="SSF46689">
    <property type="entry name" value="Homeodomain-like"/>
    <property type="match status" value="1"/>
</dbReference>
<feature type="region of interest" description="Disordered" evidence="3">
    <location>
        <begin position="190"/>
        <end position="215"/>
    </location>
</feature>
<dbReference type="PROSITE" id="PS50110">
    <property type="entry name" value="RESPONSE_REGULATORY"/>
    <property type="match status" value="1"/>
</dbReference>
<sequence>TFWFCSALRRGSHCKRWDEGVRKTTASMGGDKRQMMEDAAEDKFPEGLRVLAVDDDCVCLKVLENLLRGCKYHATTVTDAKTGLKILRAGKEKFDVVITDVRMQDMDGFKLLERIRLEMDLPVIMLSEDCDKKAVMKGINHGACDYLVKPMHTNELKNIWQHVQSKRKSEAIRHISGDDDDDQRAQLGTAAKSNDGANTDENKENTQASTTPKKPRVRWTIEMHTKFMEAINQIGLDSKTHIMSLLNEKTFVAIWDFSLTNF</sequence>
<dbReference type="InterPro" id="IPR045279">
    <property type="entry name" value="ARR-like"/>
</dbReference>
<organism evidence="5 6">
    <name type="scientific">Aegilops tauschii subsp. strangulata</name>
    <name type="common">Goatgrass</name>
    <dbReference type="NCBI Taxonomy" id="200361"/>
    <lineage>
        <taxon>Eukaryota</taxon>
        <taxon>Viridiplantae</taxon>
        <taxon>Streptophyta</taxon>
        <taxon>Embryophyta</taxon>
        <taxon>Tracheophyta</taxon>
        <taxon>Spermatophyta</taxon>
        <taxon>Magnoliopsida</taxon>
        <taxon>Liliopsida</taxon>
        <taxon>Poales</taxon>
        <taxon>Poaceae</taxon>
        <taxon>BOP clade</taxon>
        <taxon>Pooideae</taxon>
        <taxon>Triticodae</taxon>
        <taxon>Triticeae</taxon>
        <taxon>Triticinae</taxon>
        <taxon>Aegilops</taxon>
    </lineage>
</organism>
<reference evidence="6" key="2">
    <citation type="journal article" date="2017" name="Nat. Plants">
        <title>The Aegilops tauschii genome reveals multiple impacts of transposons.</title>
        <authorList>
            <person name="Zhao G."/>
            <person name="Zou C."/>
            <person name="Li K."/>
            <person name="Wang K."/>
            <person name="Li T."/>
            <person name="Gao L."/>
            <person name="Zhang X."/>
            <person name="Wang H."/>
            <person name="Yang Z."/>
            <person name="Liu X."/>
            <person name="Jiang W."/>
            <person name="Mao L."/>
            <person name="Kong X."/>
            <person name="Jiao Y."/>
            <person name="Jia J."/>
        </authorList>
    </citation>
    <scope>NUCLEOTIDE SEQUENCE [LARGE SCALE GENOMIC DNA]</scope>
    <source>
        <strain evidence="6">cv. AL8/78</strain>
    </source>
</reference>
<reference evidence="5" key="3">
    <citation type="journal article" date="2017" name="Nature">
        <title>Genome sequence of the progenitor of the wheat D genome Aegilops tauschii.</title>
        <authorList>
            <person name="Luo M.C."/>
            <person name="Gu Y.Q."/>
            <person name="Puiu D."/>
            <person name="Wang H."/>
            <person name="Twardziok S.O."/>
            <person name="Deal K.R."/>
            <person name="Huo N."/>
            <person name="Zhu T."/>
            <person name="Wang L."/>
            <person name="Wang Y."/>
            <person name="McGuire P.E."/>
            <person name="Liu S."/>
            <person name="Long H."/>
            <person name="Ramasamy R.K."/>
            <person name="Rodriguez J.C."/>
            <person name="Van S.L."/>
            <person name="Yuan L."/>
            <person name="Wang Z."/>
            <person name="Xia Z."/>
            <person name="Xiao L."/>
            <person name="Anderson O.D."/>
            <person name="Ouyang S."/>
            <person name="Liang Y."/>
            <person name="Zimin A.V."/>
            <person name="Pertea G."/>
            <person name="Qi P."/>
            <person name="Bennetzen J.L."/>
            <person name="Dai X."/>
            <person name="Dawson M.W."/>
            <person name="Muller H.G."/>
            <person name="Kugler K."/>
            <person name="Rivarola-Duarte L."/>
            <person name="Spannagl M."/>
            <person name="Mayer K.F.X."/>
            <person name="Lu F.H."/>
            <person name="Bevan M.W."/>
            <person name="Leroy P."/>
            <person name="Li P."/>
            <person name="You F.M."/>
            <person name="Sun Q."/>
            <person name="Liu Z."/>
            <person name="Lyons E."/>
            <person name="Wicker T."/>
            <person name="Salzberg S.L."/>
            <person name="Devos K.M."/>
            <person name="Dvorak J."/>
        </authorList>
    </citation>
    <scope>NUCLEOTIDE SEQUENCE [LARGE SCALE GENOMIC DNA]</scope>
    <source>
        <strain evidence="5">cv. AL8/78</strain>
    </source>
</reference>
<dbReference type="Proteomes" id="UP000015105">
    <property type="component" value="Chromosome 7D"/>
</dbReference>
<evidence type="ECO:0000256" key="1">
    <source>
        <dbReference type="ARBA" id="ARBA00023012"/>
    </source>
</evidence>
<dbReference type="GO" id="GO:0000160">
    <property type="term" value="P:phosphorelay signal transduction system"/>
    <property type="evidence" value="ECO:0007669"/>
    <property type="project" value="UniProtKB-KW"/>
</dbReference>
<dbReference type="Gramene" id="AET7Gv21251400.2">
    <property type="protein sequence ID" value="AET7Gv21251400.2"/>
    <property type="gene ID" value="AET7Gv21251400"/>
</dbReference>
<evidence type="ECO:0000313" key="5">
    <source>
        <dbReference type="EnsemblPlants" id="AET7Gv21251400.2"/>
    </source>
</evidence>
<dbReference type="Gene3D" id="3.40.50.2300">
    <property type="match status" value="1"/>
</dbReference>
<dbReference type="AlphaFoldDB" id="A0A453T5I7"/>
<dbReference type="SUPFAM" id="SSF52172">
    <property type="entry name" value="CheY-like"/>
    <property type="match status" value="1"/>
</dbReference>
<evidence type="ECO:0000256" key="2">
    <source>
        <dbReference type="PROSITE-ProRule" id="PRU00169"/>
    </source>
</evidence>
<feature type="domain" description="Response regulatory" evidence="4">
    <location>
        <begin position="49"/>
        <end position="164"/>
    </location>
</feature>
<evidence type="ECO:0000256" key="3">
    <source>
        <dbReference type="SAM" id="MobiDB-lite"/>
    </source>
</evidence>
<feature type="compositionally biased region" description="Polar residues" evidence="3">
    <location>
        <begin position="191"/>
        <end position="212"/>
    </location>
</feature>
<name>A0A453T5I7_AEGTS</name>
<reference evidence="5" key="5">
    <citation type="journal article" date="2021" name="G3 (Bethesda)">
        <title>Aegilops tauschii genome assembly Aet v5.0 features greater sequence contiguity and improved annotation.</title>
        <authorList>
            <person name="Wang L."/>
            <person name="Zhu T."/>
            <person name="Rodriguez J.C."/>
            <person name="Deal K.R."/>
            <person name="Dubcovsky J."/>
            <person name="McGuire P.E."/>
            <person name="Lux T."/>
            <person name="Spannagl M."/>
            <person name="Mayer K.F.X."/>
            <person name="Baldrich P."/>
            <person name="Meyers B.C."/>
            <person name="Huo N."/>
            <person name="Gu Y.Q."/>
            <person name="Zhou H."/>
            <person name="Devos K.M."/>
            <person name="Bennetzen J.L."/>
            <person name="Unver T."/>
            <person name="Budak H."/>
            <person name="Gulick P.J."/>
            <person name="Galiba G."/>
            <person name="Kalapos B."/>
            <person name="Nelson D.R."/>
            <person name="Li P."/>
            <person name="You F.M."/>
            <person name="Luo M.C."/>
            <person name="Dvorak J."/>
        </authorList>
    </citation>
    <scope>NUCLEOTIDE SEQUENCE [LARGE SCALE GENOMIC DNA]</scope>
    <source>
        <strain evidence="5">cv. AL8/78</strain>
    </source>
</reference>
<protein>
    <recommendedName>
        <fullName evidence="4">Response regulatory domain-containing protein</fullName>
    </recommendedName>
</protein>
<dbReference type="EnsemblPlants" id="AET7Gv21251400.2">
    <property type="protein sequence ID" value="AET7Gv21251400.2"/>
    <property type="gene ID" value="AET7Gv21251400"/>
</dbReference>
<dbReference type="Pfam" id="PF00072">
    <property type="entry name" value="Response_reg"/>
    <property type="match status" value="1"/>
</dbReference>
<evidence type="ECO:0000259" key="4">
    <source>
        <dbReference type="PROSITE" id="PS50110"/>
    </source>
</evidence>
<dbReference type="InterPro" id="IPR009057">
    <property type="entry name" value="Homeodomain-like_sf"/>
</dbReference>
<proteinExistence type="predicted"/>
<dbReference type="InterPro" id="IPR001789">
    <property type="entry name" value="Sig_transdc_resp-reg_receiver"/>
</dbReference>
<dbReference type="Gene3D" id="1.10.10.60">
    <property type="entry name" value="Homeodomain-like"/>
    <property type="match status" value="1"/>
</dbReference>